<protein>
    <submittedName>
        <fullName evidence="2">Uncharacterized protein</fullName>
    </submittedName>
</protein>
<feature type="region of interest" description="Disordered" evidence="1">
    <location>
        <begin position="1"/>
        <end position="23"/>
    </location>
</feature>
<dbReference type="Proteomes" id="UP000595437">
    <property type="component" value="Chromosome 5"/>
</dbReference>
<sequence length="53" mass="5950">MHATHTQGQFNKTGIREGLDQKVQGRVERRCPVKIPRSFTSSPTTLLRVSLSV</sequence>
<evidence type="ECO:0000313" key="2">
    <source>
        <dbReference type="EMBL" id="QQP55143.1"/>
    </source>
</evidence>
<feature type="compositionally biased region" description="Polar residues" evidence="1">
    <location>
        <begin position="1"/>
        <end position="12"/>
    </location>
</feature>
<organism evidence="2 3">
    <name type="scientific">Caligus rogercresseyi</name>
    <name type="common">Sea louse</name>
    <dbReference type="NCBI Taxonomy" id="217165"/>
    <lineage>
        <taxon>Eukaryota</taxon>
        <taxon>Metazoa</taxon>
        <taxon>Ecdysozoa</taxon>
        <taxon>Arthropoda</taxon>
        <taxon>Crustacea</taxon>
        <taxon>Multicrustacea</taxon>
        <taxon>Hexanauplia</taxon>
        <taxon>Copepoda</taxon>
        <taxon>Siphonostomatoida</taxon>
        <taxon>Caligidae</taxon>
        <taxon>Caligus</taxon>
    </lineage>
</organism>
<evidence type="ECO:0000313" key="3">
    <source>
        <dbReference type="Proteomes" id="UP000595437"/>
    </source>
</evidence>
<gene>
    <name evidence="2" type="ORF">FKW44_008239</name>
</gene>
<dbReference type="AlphaFoldDB" id="A0A7T8QU44"/>
<evidence type="ECO:0000256" key="1">
    <source>
        <dbReference type="SAM" id="MobiDB-lite"/>
    </source>
</evidence>
<name>A0A7T8QU44_CALRO</name>
<accession>A0A7T8QU44</accession>
<dbReference type="EMBL" id="CP045894">
    <property type="protein sequence ID" value="QQP55143.1"/>
    <property type="molecule type" value="Genomic_DNA"/>
</dbReference>
<feature type="compositionally biased region" description="Basic and acidic residues" evidence="1">
    <location>
        <begin position="14"/>
        <end position="23"/>
    </location>
</feature>
<reference evidence="3" key="1">
    <citation type="submission" date="2021-01" db="EMBL/GenBank/DDBJ databases">
        <title>Caligus Genome Assembly.</title>
        <authorList>
            <person name="Gallardo-Escarate C."/>
        </authorList>
    </citation>
    <scope>NUCLEOTIDE SEQUENCE [LARGE SCALE GENOMIC DNA]</scope>
</reference>
<keyword evidence="3" id="KW-1185">Reference proteome</keyword>
<proteinExistence type="predicted"/>